<comment type="subcellular location">
    <subcellularLocation>
        <location evidence="1">Cell membrane</location>
        <topology evidence="1">Peripheral membrane protein</topology>
        <orientation evidence="1">Cytoplasmic side</orientation>
    </subcellularLocation>
</comment>
<dbReference type="InterPro" id="IPR002696">
    <property type="entry name" value="Membr_insert_effic_factor_YidD"/>
</dbReference>
<dbReference type="PANTHER" id="PTHR33383">
    <property type="entry name" value="MEMBRANE PROTEIN INSERTION EFFICIENCY FACTOR-RELATED"/>
    <property type="match status" value="1"/>
</dbReference>
<name>A0A1V9QIY1_9LACO</name>
<evidence type="ECO:0000313" key="2">
    <source>
        <dbReference type="EMBL" id="MSE08301.1"/>
    </source>
</evidence>
<dbReference type="NCBIfam" id="TIGR00278">
    <property type="entry name" value="membrane protein insertion efficiency factor YidD"/>
    <property type="match status" value="1"/>
</dbReference>
<reference evidence="2 3" key="1">
    <citation type="submission" date="2019-11" db="EMBL/GenBank/DDBJ databases">
        <title>Draft Genome Sequence of Plant Growth-Promoting Rhizosphere-Associated Bacteria.</title>
        <authorList>
            <person name="Vasilyev I.Y."/>
            <person name="Radchenko V."/>
            <person name="Ilnitskaya E.V."/>
        </authorList>
    </citation>
    <scope>NUCLEOTIDE SEQUENCE [LARGE SCALE GENOMIC DNA]</scope>
    <source>
        <strain evidence="2 3">VRA_01-1sq_f</strain>
    </source>
</reference>
<comment type="similarity">
    <text evidence="1">Belongs to the UPF0161 family.</text>
</comment>
<evidence type="ECO:0000313" key="3">
    <source>
        <dbReference type="Proteomes" id="UP000467635"/>
    </source>
</evidence>
<gene>
    <name evidence="2" type="primary">yidD</name>
    <name evidence="2" type="ORF">GKC33_06145</name>
</gene>
<keyword evidence="1" id="KW-1003">Cell membrane</keyword>
<evidence type="ECO:0000256" key="1">
    <source>
        <dbReference type="HAMAP-Rule" id="MF_00386"/>
    </source>
</evidence>
<dbReference type="Pfam" id="PF01809">
    <property type="entry name" value="YidD"/>
    <property type="match status" value="1"/>
</dbReference>
<organism evidence="2 3">
    <name type="scientific">Ligilactobacillus salivarius</name>
    <dbReference type="NCBI Taxonomy" id="1624"/>
    <lineage>
        <taxon>Bacteria</taxon>
        <taxon>Bacillati</taxon>
        <taxon>Bacillota</taxon>
        <taxon>Bacilli</taxon>
        <taxon>Lactobacillales</taxon>
        <taxon>Lactobacillaceae</taxon>
        <taxon>Ligilactobacillus</taxon>
    </lineage>
</organism>
<comment type="function">
    <text evidence="1">Could be involved in insertion of integral membrane proteins into the membrane.</text>
</comment>
<dbReference type="SMART" id="SM01234">
    <property type="entry name" value="Haemolytic"/>
    <property type="match status" value="1"/>
</dbReference>
<dbReference type="GO" id="GO:0005886">
    <property type="term" value="C:plasma membrane"/>
    <property type="evidence" value="ECO:0007669"/>
    <property type="project" value="UniProtKB-SubCell"/>
</dbReference>
<dbReference type="Proteomes" id="UP000467635">
    <property type="component" value="Unassembled WGS sequence"/>
</dbReference>
<accession>A0A1V9QIY1</accession>
<dbReference type="EMBL" id="WKKX01000228">
    <property type="protein sequence ID" value="MSE08301.1"/>
    <property type="molecule type" value="Genomic_DNA"/>
</dbReference>
<sequence>MTILKNQINKGIIFLIRCYQKYISPMFPPTCRYYPTCSNYAIDAIKKHGIVKGIIMGIFRILRCNPFVKGGIDVVPEKFTIFRNDDK</sequence>
<dbReference type="RefSeq" id="WP_081509219.1">
    <property type="nucleotide sequence ID" value="NZ_CP024063.1"/>
</dbReference>
<proteinExistence type="inferred from homology"/>
<comment type="caution">
    <text evidence="2">The sequence shown here is derived from an EMBL/GenBank/DDBJ whole genome shotgun (WGS) entry which is preliminary data.</text>
</comment>
<dbReference type="HAMAP" id="MF_00386">
    <property type="entry name" value="UPF0161_YidD"/>
    <property type="match status" value="1"/>
</dbReference>
<dbReference type="AlphaFoldDB" id="A0A1V9QIY1"/>
<protein>
    <recommendedName>
        <fullName evidence="1">Putative membrane protein insertion efficiency factor</fullName>
    </recommendedName>
</protein>
<keyword evidence="1" id="KW-0472">Membrane</keyword>
<dbReference type="PANTHER" id="PTHR33383:SF1">
    <property type="entry name" value="MEMBRANE PROTEIN INSERTION EFFICIENCY FACTOR-RELATED"/>
    <property type="match status" value="1"/>
</dbReference>